<evidence type="ECO:0000313" key="3">
    <source>
        <dbReference type="EMBL" id="CAA2108185.1"/>
    </source>
</evidence>
<name>A0A679JBT9_VARPD</name>
<feature type="compositionally biased region" description="Basic residues" evidence="1">
    <location>
        <begin position="253"/>
        <end position="262"/>
    </location>
</feature>
<dbReference type="InterPro" id="IPR011528">
    <property type="entry name" value="NERD"/>
</dbReference>
<accession>A0A679JBT9</accession>
<dbReference type="RefSeq" id="WP_339092209.1">
    <property type="nucleotide sequence ID" value="NZ_LR743507.1"/>
</dbReference>
<gene>
    <name evidence="3" type="ORF">VVAX_04697</name>
</gene>
<protein>
    <recommendedName>
        <fullName evidence="2">NERD domain-containing protein</fullName>
    </recommendedName>
</protein>
<reference evidence="3" key="1">
    <citation type="submission" date="2019-12" db="EMBL/GenBank/DDBJ databases">
        <authorList>
            <person name="Cremers G."/>
        </authorList>
    </citation>
    <scope>NUCLEOTIDE SEQUENCE</scope>
    <source>
        <strain evidence="3">Vvax</strain>
    </source>
</reference>
<organism evidence="3">
    <name type="scientific">Variovorax paradoxus</name>
    <dbReference type="NCBI Taxonomy" id="34073"/>
    <lineage>
        <taxon>Bacteria</taxon>
        <taxon>Pseudomonadati</taxon>
        <taxon>Pseudomonadota</taxon>
        <taxon>Betaproteobacteria</taxon>
        <taxon>Burkholderiales</taxon>
        <taxon>Comamonadaceae</taxon>
        <taxon>Variovorax</taxon>
    </lineage>
</organism>
<proteinExistence type="predicted"/>
<dbReference type="EMBL" id="LR743507">
    <property type="protein sequence ID" value="CAA2108185.1"/>
    <property type="molecule type" value="Genomic_DNA"/>
</dbReference>
<dbReference type="AlphaFoldDB" id="A0A679JBT9"/>
<dbReference type="Pfam" id="PF08378">
    <property type="entry name" value="NERD"/>
    <property type="match status" value="1"/>
</dbReference>
<feature type="region of interest" description="Disordered" evidence="1">
    <location>
        <begin position="239"/>
        <end position="262"/>
    </location>
</feature>
<feature type="domain" description="NERD" evidence="2">
    <location>
        <begin position="68"/>
        <end position="167"/>
    </location>
</feature>
<sequence length="262" mass="29088">MTTALHKVSGRPVLSLRGLTQAHPHAQPDAAASLARHPFPLDGEQATTTATTVGIRQLEQAFKPAFGRLHVLQNLIIPMYEGSAVPTARFDVALVCEAGVYLFEVKGWRNAVVYRKTSQALPRWFLRQRDHSLAREVKDPAWQCGRKTTHLRSLLPPDLRVQYFVLLPFEGVELQGVMPTAVITPQDLPYIARVARSNGRSEHGYPLLDDAAIDRTLQLLADLQGDLTIDDHLRNSRGMSERNAAKGHAPRGPVHRGVLKLQ</sequence>
<evidence type="ECO:0000256" key="1">
    <source>
        <dbReference type="SAM" id="MobiDB-lite"/>
    </source>
</evidence>
<evidence type="ECO:0000259" key="2">
    <source>
        <dbReference type="Pfam" id="PF08378"/>
    </source>
</evidence>